<dbReference type="Proteomes" id="UP001164746">
    <property type="component" value="Chromosome 5"/>
</dbReference>
<evidence type="ECO:0000313" key="2">
    <source>
        <dbReference type="Proteomes" id="UP001164746"/>
    </source>
</evidence>
<feature type="non-terminal residue" evidence="1">
    <location>
        <position position="119"/>
    </location>
</feature>
<name>A0ABY7EE60_MYAAR</name>
<proteinExistence type="predicted"/>
<accession>A0ABY7EE60</accession>
<organism evidence="1 2">
    <name type="scientific">Mya arenaria</name>
    <name type="common">Soft-shell clam</name>
    <dbReference type="NCBI Taxonomy" id="6604"/>
    <lineage>
        <taxon>Eukaryota</taxon>
        <taxon>Metazoa</taxon>
        <taxon>Spiralia</taxon>
        <taxon>Lophotrochozoa</taxon>
        <taxon>Mollusca</taxon>
        <taxon>Bivalvia</taxon>
        <taxon>Autobranchia</taxon>
        <taxon>Heteroconchia</taxon>
        <taxon>Euheterodonta</taxon>
        <taxon>Imparidentia</taxon>
        <taxon>Neoheterodontei</taxon>
        <taxon>Myida</taxon>
        <taxon>Myoidea</taxon>
        <taxon>Myidae</taxon>
        <taxon>Mya</taxon>
    </lineage>
</organism>
<gene>
    <name evidence="1" type="ORF">MAR_020825</name>
</gene>
<protein>
    <submittedName>
        <fullName evidence="1">Uncharacterized protein</fullName>
    </submittedName>
</protein>
<evidence type="ECO:0000313" key="1">
    <source>
        <dbReference type="EMBL" id="WAR05456.1"/>
    </source>
</evidence>
<dbReference type="EMBL" id="CP111016">
    <property type="protein sequence ID" value="WAR05456.1"/>
    <property type="molecule type" value="Genomic_DNA"/>
</dbReference>
<reference evidence="1" key="1">
    <citation type="submission" date="2022-11" db="EMBL/GenBank/DDBJ databases">
        <title>Centuries of genome instability and evolution in soft-shell clam transmissible cancer (bioRxiv).</title>
        <authorList>
            <person name="Hart S.F.M."/>
            <person name="Yonemitsu M.A."/>
            <person name="Giersch R.M."/>
            <person name="Beal B.F."/>
            <person name="Arriagada G."/>
            <person name="Davis B.W."/>
            <person name="Ostrander E.A."/>
            <person name="Goff S.P."/>
            <person name="Metzger M.J."/>
        </authorList>
    </citation>
    <scope>NUCLEOTIDE SEQUENCE</scope>
    <source>
        <strain evidence="1">MELC-2E11</strain>
        <tissue evidence="1">Siphon/mantle</tissue>
    </source>
</reference>
<sequence>CIADETLPKCIIKTDKTWDRKILNVEQSCNKDQCIHQDKITSLCSKINADATICRTSFGLKDCSYGCCTHEITRVVSCCGPGTSVSPKYERPIDDQTYSNFYGGREEYSSRKESSKVKF</sequence>
<keyword evidence="2" id="KW-1185">Reference proteome</keyword>